<accession>A0A0E9RLT6</accession>
<reference evidence="1" key="2">
    <citation type="journal article" date="2015" name="Fish Shellfish Immunol.">
        <title>Early steps in the European eel (Anguilla anguilla)-Vibrio vulnificus interaction in the gills: Role of the RtxA13 toxin.</title>
        <authorList>
            <person name="Callol A."/>
            <person name="Pajuelo D."/>
            <person name="Ebbesson L."/>
            <person name="Teles M."/>
            <person name="MacKenzie S."/>
            <person name="Amaro C."/>
        </authorList>
    </citation>
    <scope>NUCLEOTIDE SEQUENCE</scope>
</reference>
<protein>
    <submittedName>
        <fullName evidence="1">Uncharacterized protein</fullName>
    </submittedName>
</protein>
<dbReference type="AlphaFoldDB" id="A0A0E9RLT6"/>
<evidence type="ECO:0000313" key="1">
    <source>
        <dbReference type="EMBL" id="JAH29288.1"/>
    </source>
</evidence>
<name>A0A0E9RLT6_ANGAN</name>
<sequence length="48" mass="5111">MIFYHTSHSAVSNSGHAVPGTELTLEFTVSVLTLANVPLRTCAVVLLI</sequence>
<dbReference type="EMBL" id="GBXM01079289">
    <property type="protein sequence ID" value="JAH29288.1"/>
    <property type="molecule type" value="Transcribed_RNA"/>
</dbReference>
<reference evidence="1" key="1">
    <citation type="submission" date="2014-11" db="EMBL/GenBank/DDBJ databases">
        <authorList>
            <person name="Amaro Gonzalez C."/>
        </authorList>
    </citation>
    <scope>NUCLEOTIDE SEQUENCE</scope>
</reference>
<organism evidence="1">
    <name type="scientific">Anguilla anguilla</name>
    <name type="common">European freshwater eel</name>
    <name type="synonym">Muraena anguilla</name>
    <dbReference type="NCBI Taxonomy" id="7936"/>
    <lineage>
        <taxon>Eukaryota</taxon>
        <taxon>Metazoa</taxon>
        <taxon>Chordata</taxon>
        <taxon>Craniata</taxon>
        <taxon>Vertebrata</taxon>
        <taxon>Euteleostomi</taxon>
        <taxon>Actinopterygii</taxon>
        <taxon>Neopterygii</taxon>
        <taxon>Teleostei</taxon>
        <taxon>Anguilliformes</taxon>
        <taxon>Anguillidae</taxon>
        <taxon>Anguilla</taxon>
    </lineage>
</organism>
<proteinExistence type="predicted"/>